<dbReference type="Gene3D" id="3.40.50.620">
    <property type="entry name" value="HUPs"/>
    <property type="match status" value="1"/>
</dbReference>
<feature type="binding site" evidence="9">
    <location>
        <position position="98"/>
    </location>
    <ligand>
        <name>ATP</name>
        <dbReference type="ChEBI" id="CHEBI:30616"/>
    </ligand>
</feature>
<comment type="cofactor">
    <cofactor evidence="9">
        <name>Mg(2+)</name>
        <dbReference type="ChEBI" id="CHEBI:18420"/>
    </cofactor>
</comment>
<dbReference type="EMBL" id="QXXA01000009">
    <property type="protein sequence ID" value="NBI06871.1"/>
    <property type="molecule type" value="Genomic_DNA"/>
</dbReference>
<dbReference type="NCBIfam" id="TIGR00125">
    <property type="entry name" value="cyt_tran_rel"/>
    <property type="match status" value="1"/>
</dbReference>
<dbReference type="InterPro" id="IPR014729">
    <property type="entry name" value="Rossmann-like_a/b/a_fold"/>
</dbReference>
<evidence type="ECO:0000256" key="2">
    <source>
        <dbReference type="ARBA" id="ARBA00022679"/>
    </source>
</evidence>
<dbReference type="NCBIfam" id="TIGR01510">
    <property type="entry name" value="coaD_prev_kdtB"/>
    <property type="match status" value="1"/>
</dbReference>
<dbReference type="EC" id="2.7.7.3" evidence="9"/>
<accession>A0A845QX62</accession>
<evidence type="ECO:0000256" key="1">
    <source>
        <dbReference type="ARBA" id="ARBA00022490"/>
    </source>
</evidence>
<feature type="binding site" evidence="9">
    <location>
        <begin position="9"/>
        <end position="10"/>
    </location>
    <ligand>
        <name>ATP</name>
        <dbReference type="ChEBI" id="CHEBI:30616"/>
    </ligand>
</feature>
<protein>
    <recommendedName>
        <fullName evidence="9">Phosphopantetheine adenylyltransferase</fullName>
        <ecNumber evidence="9">2.7.7.3</ecNumber>
    </recommendedName>
    <alternativeName>
        <fullName evidence="9">Dephospho-CoA pyrophosphorylase</fullName>
    </alternativeName>
    <alternativeName>
        <fullName evidence="9">Pantetheine-phosphate adenylyltransferase</fullName>
        <shortName evidence="9">PPAT</shortName>
    </alternativeName>
</protein>
<dbReference type="GO" id="GO:0015937">
    <property type="term" value="P:coenzyme A biosynthetic process"/>
    <property type="evidence" value="ECO:0007669"/>
    <property type="project" value="UniProtKB-UniRule"/>
</dbReference>
<comment type="caution">
    <text evidence="11">The sequence shown here is derived from an EMBL/GenBank/DDBJ whole genome shotgun (WGS) entry which is preliminary data.</text>
</comment>
<feature type="binding site" evidence="9">
    <location>
        <position position="87"/>
    </location>
    <ligand>
        <name>substrate</name>
    </ligand>
</feature>
<keyword evidence="3 9" id="KW-0548">Nucleotidyltransferase</keyword>
<dbReference type="PANTHER" id="PTHR21342:SF1">
    <property type="entry name" value="PHOSPHOPANTETHEINE ADENYLYLTRANSFERASE"/>
    <property type="match status" value="1"/>
</dbReference>
<keyword evidence="2 9" id="KW-0808">Transferase</keyword>
<feature type="binding site" evidence="9">
    <location>
        <position position="9"/>
    </location>
    <ligand>
        <name>substrate</name>
    </ligand>
</feature>
<dbReference type="PRINTS" id="PR01020">
    <property type="entry name" value="LPSBIOSNTHSS"/>
</dbReference>
<feature type="binding site" evidence="9">
    <location>
        <begin position="123"/>
        <end position="129"/>
    </location>
    <ligand>
        <name>ATP</name>
        <dbReference type="ChEBI" id="CHEBI:30616"/>
    </ligand>
</feature>
<dbReference type="InterPro" id="IPR001980">
    <property type="entry name" value="PPAT"/>
</dbReference>
<evidence type="ECO:0000256" key="3">
    <source>
        <dbReference type="ARBA" id="ARBA00022695"/>
    </source>
</evidence>
<dbReference type="Pfam" id="PF01467">
    <property type="entry name" value="CTP_transf_like"/>
    <property type="match status" value="1"/>
</dbReference>
<gene>
    <name evidence="9" type="primary">coaD</name>
    <name evidence="11" type="ORF">D3Z33_08400</name>
</gene>
<comment type="catalytic activity">
    <reaction evidence="8 9">
        <text>(R)-4'-phosphopantetheine + ATP + H(+) = 3'-dephospho-CoA + diphosphate</text>
        <dbReference type="Rhea" id="RHEA:19801"/>
        <dbReference type="ChEBI" id="CHEBI:15378"/>
        <dbReference type="ChEBI" id="CHEBI:30616"/>
        <dbReference type="ChEBI" id="CHEBI:33019"/>
        <dbReference type="ChEBI" id="CHEBI:57328"/>
        <dbReference type="ChEBI" id="CHEBI:61723"/>
        <dbReference type="EC" id="2.7.7.3"/>
    </reaction>
</comment>
<comment type="subunit">
    <text evidence="9">Homohexamer.</text>
</comment>
<evidence type="ECO:0000313" key="12">
    <source>
        <dbReference type="Proteomes" id="UP000467132"/>
    </source>
</evidence>
<dbReference type="GO" id="GO:0005737">
    <property type="term" value="C:cytoplasm"/>
    <property type="evidence" value="ECO:0007669"/>
    <property type="project" value="UniProtKB-SubCell"/>
</dbReference>
<evidence type="ECO:0000256" key="7">
    <source>
        <dbReference type="ARBA" id="ARBA00022993"/>
    </source>
</evidence>
<dbReference type="Proteomes" id="UP000467132">
    <property type="component" value="Unassembled WGS sequence"/>
</dbReference>
<dbReference type="PANTHER" id="PTHR21342">
    <property type="entry name" value="PHOSPHOPANTETHEINE ADENYLYLTRANSFERASE"/>
    <property type="match status" value="1"/>
</dbReference>
<evidence type="ECO:0000313" key="11">
    <source>
        <dbReference type="EMBL" id="NBI06871.1"/>
    </source>
</evidence>
<proteinExistence type="inferred from homology"/>
<dbReference type="GO" id="GO:0004595">
    <property type="term" value="F:pantetheine-phosphate adenylyltransferase activity"/>
    <property type="evidence" value="ECO:0007669"/>
    <property type="project" value="UniProtKB-UniRule"/>
</dbReference>
<feature type="binding site" evidence="9">
    <location>
        <position position="73"/>
    </location>
    <ligand>
        <name>substrate</name>
    </ligand>
</feature>
<dbReference type="CDD" id="cd02163">
    <property type="entry name" value="PPAT"/>
    <property type="match status" value="1"/>
</dbReference>
<comment type="subcellular location">
    <subcellularLocation>
        <location evidence="9">Cytoplasm</location>
    </subcellularLocation>
</comment>
<keyword evidence="1 9" id="KW-0963">Cytoplasm</keyword>
<feature type="site" description="Transition state stabilizer" evidence="9">
    <location>
        <position position="17"/>
    </location>
</feature>
<dbReference type="InterPro" id="IPR004821">
    <property type="entry name" value="Cyt_trans-like"/>
</dbReference>
<keyword evidence="7 9" id="KW-0173">Coenzyme A biosynthesis</keyword>
<dbReference type="HAMAP" id="MF_00151">
    <property type="entry name" value="PPAT_bact"/>
    <property type="match status" value="1"/>
</dbReference>
<reference evidence="11 12" key="1">
    <citation type="submission" date="2018-08" db="EMBL/GenBank/DDBJ databases">
        <title>Murine metabolic-syndrome-specific gut microbial biobank.</title>
        <authorList>
            <person name="Liu C."/>
        </authorList>
    </citation>
    <scope>NUCLEOTIDE SEQUENCE [LARGE SCALE GENOMIC DNA]</scope>
    <source>
        <strain evidence="11 12">583</strain>
    </source>
</reference>
<comment type="similarity">
    <text evidence="9">Belongs to the bacterial CoaD family.</text>
</comment>
<name>A0A845QX62_9CLOT</name>
<keyword evidence="4 9" id="KW-0547">Nucleotide-binding</keyword>
<evidence type="ECO:0000256" key="6">
    <source>
        <dbReference type="ARBA" id="ARBA00022842"/>
    </source>
</evidence>
<dbReference type="AlphaFoldDB" id="A0A845QX62"/>
<keyword evidence="5 9" id="KW-0067">ATP-binding</keyword>
<sequence>MMTVIYPGSFDPVTNGHLDIIKRASKKFDKIIVTVLNNPSKNSLFNVEERVELLKNTTKDIENVEIDSFAGLLIDYAKSKDVSIILKGLRALSDFEYEFQMALTNTMLDEELETFFLMTSSKYSFLSSSVVKEIAKFNGDISKLVPEIVEYNLNKKLKGDI</sequence>
<comment type="function">
    <text evidence="9">Reversibly transfers an adenylyl group from ATP to 4'-phosphopantetheine, yielding dephospho-CoA (dPCoA) and pyrophosphate.</text>
</comment>
<feature type="domain" description="Cytidyltransferase-like" evidence="10">
    <location>
        <begin position="5"/>
        <end position="133"/>
    </location>
</feature>
<keyword evidence="12" id="KW-1185">Reference proteome</keyword>
<evidence type="ECO:0000259" key="10">
    <source>
        <dbReference type="Pfam" id="PF01467"/>
    </source>
</evidence>
<evidence type="ECO:0000256" key="5">
    <source>
        <dbReference type="ARBA" id="ARBA00022840"/>
    </source>
</evidence>
<keyword evidence="6 9" id="KW-0460">Magnesium</keyword>
<comment type="pathway">
    <text evidence="9">Cofactor biosynthesis; coenzyme A biosynthesis; CoA from (R)-pantothenate: step 4/5.</text>
</comment>
<organism evidence="11 12">
    <name type="scientific">Senegalia massiliensis</name>
    <dbReference type="NCBI Taxonomy" id="1720316"/>
    <lineage>
        <taxon>Bacteria</taxon>
        <taxon>Bacillati</taxon>
        <taxon>Bacillota</taxon>
        <taxon>Clostridia</taxon>
        <taxon>Eubacteriales</taxon>
        <taxon>Clostridiaceae</taxon>
        <taxon>Senegalia</taxon>
    </lineage>
</organism>
<feature type="binding site" evidence="9">
    <location>
        <position position="17"/>
    </location>
    <ligand>
        <name>ATP</name>
        <dbReference type="ChEBI" id="CHEBI:30616"/>
    </ligand>
</feature>
<evidence type="ECO:0000256" key="8">
    <source>
        <dbReference type="ARBA" id="ARBA00029346"/>
    </source>
</evidence>
<evidence type="ECO:0000256" key="9">
    <source>
        <dbReference type="HAMAP-Rule" id="MF_00151"/>
    </source>
</evidence>
<feature type="binding site" evidence="9">
    <location>
        <begin position="88"/>
        <end position="90"/>
    </location>
    <ligand>
        <name>ATP</name>
        <dbReference type="ChEBI" id="CHEBI:30616"/>
    </ligand>
</feature>
<dbReference type="UniPathway" id="UPA00241">
    <property type="reaction ID" value="UER00355"/>
</dbReference>
<dbReference type="GO" id="GO:0005524">
    <property type="term" value="F:ATP binding"/>
    <property type="evidence" value="ECO:0007669"/>
    <property type="project" value="UniProtKB-KW"/>
</dbReference>
<evidence type="ECO:0000256" key="4">
    <source>
        <dbReference type="ARBA" id="ARBA00022741"/>
    </source>
</evidence>
<feature type="binding site" evidence="9">
    <location>
        <position position="41"/>
    </location>
    <ligand>
        <name>substrate</name>
    </ligand>
</feature>
<dbReference type="SUPFAM" id="SSF52374">
    <property type="entry name" value="Nucleotidylyl transferase"/>
    <property type="match status" value="1"/>
</dbReference>